<comment type="similarity">
    <text evidence="1 2">Belongs to the anti-sigma-factor antagonist family.</text>
</comment>
<dbReference type="CDD" id="cd07043">
    <property type="entry name" value="STAS_anti-anti-sigma_factors"/>
    <property type="match status" value="1"/>
</dbReference>
<dbReference type="PANTHER" id="PTHR33495">
    <property type="entry name" value="ANTI-SIGMA FACTOR ANTAGONIST TM_1081-RELATED-RELATED"/>
    <property type="match status" value="1"/>
</dbReference>
<gene>
    <name evidence="4" type="ORF">AB0C36_23540</name>
</gene>
<organism evidence="4 5">
    <name type="scientific">Streptodolium elevatio</name>
    <dbReference type="NCBI Taxonomy" id="3157996"/>
    <lineage>
        <taxon>Bacteria</taxon>
        <taxon>Bacillati</taxon>
        <taxon>Actinomycetota</taxon>
        <taxon>Actinomycetes</taxon>
        <taxon>Kitasatosporales</taxon>
        <taxon>Streptomycetaceae</taxon>
        <taxon>Streptodolium</taxon>
    </lineage>
</organism>
<dbReference type="PANTHER" id="PTHR33495:SF2">
    <property type="entry name" value="ANTI-SIGMA FACTOR ANTAGONIST TM_1081-RELATED"/>
    <property type="match status" value="1"/>
</dbReference>
<protein>
    <recommendedName>
        <fullName evidence="2">Anti-sigma factor antagonist</fullName>
    </recommendedName>
</protein>
<comment type="caution">
    <text evidence="4">The sequence shown here is derived from an EMBL/GenBank/DDBJ whole genome shotgun (WGS) entry which is preliminary data.</text>
</comment>
<dbReference type="NCBIfam" id="TIGR00377">
    <property type="entry name" value="ant_ant_sig"/>
    <property type="match status" value="1"/>
</dbReference>
<dbReference type="Gene3D" id="3.30.750.24">
    <property type="entry name" value="STAS domain"/>
    <property type="match status" value="1"/>
</dbReference>
<evidence type="ECO:0000313" key="5">
    <source>
        <dbReference type="Proteomes" id="UP001551482"/>
    </source>
</evidence>
<evidence type="ECO:0000259" key="3">
    <source>
        <dbReference type="PROSITE" id="PS50801"/>
    </source>
</evidence>
<sequence length="125" mass="13878">MWHTTASPNIRHRCEHGSIVAELSGEIDIVAGPGIGIVLDDLTRSWYSLLAVDLRPVTFMDSTALHLLLRARTRVLQRQGVLRVVSTRPLLPRILVATGLEEHFPLHRSIDDTGPFTAAHRSQAD</sequence>
<dbReference type="InterPro" id="IPR036513">
    <property type="entry name" value="STAS_dom_sf"/>
</dbReference>
<dbReference type="PROSITE" id="PS50801">
    <property type="entry name" value="STAS"/>
    <property type="match status" value="1"/>
</dbReference>
<dbReference type="InterPro" id="IPR003658">
    <property type="entry name" value="Anti-sigma_ant"/>
</dbReference>
<evidence type="ECO:0000313" key="4">
    <source>
        <dbReference type="EMBL" id="MEU8136472.1"/>
    </source>
</evidence>
<dbReference type="SUPFAM" id="SSF52091">
    <property type="entry name" value="SpoIIaa-like"/>
    <property type="match status" value="1"/>
</dbReference>
<dbReference type="Pfam" id="PF01740">
    <property type="entry name" value="STAS"/>
    <property type="match status" value="1"/>
</dbReference>
<feature type="domain" description="STAS" evidence="3">
    <location>
        <begin position="17"/>
        <end position="117"/>
    </location>
</feature>
<dbReference type="RefSeq" id="WP_358357018.1">
    <property type="nucleotide sequence ID" value="NZ_JBEZFP010000064.1"/>
</dbReference>
<dbReference type="Proteomes" id="UP001551482">
    <property type="component" value="Unassembled WGS sequence"/>
</dbReference>
<name>A0ABV3DL47_9ACTN</name>
<evidence type="ECO:0000256" key="1">
    <source>
        <dbReference type="ARBA" id="ARBA00009013"/>
    </source>
</evidence>
<dbReference type="EMBL" id="JBEZFP010000064">
    <property type="protein sequence ID" value="MEU8136472.1"/>
    <property type="molecule type" value="Genomic_DNA"/>
</dbReference>
<reference evidence="4 5" key="1">
    <citation type="submission" date="2024-06" db="EMBL/GenBank/DDBJ databases">
        <title>The Natural Products Discovery Center: Release of the First 8490 Sequenced Strains for Exploring Actinobacteria Biosynthetic Diversity.</title>
        <authorList>
            <person name="Kalkreuter E."/>
            <person name="Kautsar S.A."/>
            <person name="Yang D."/>
            <person name="Bader C.D."/>
            <person name="Teijaro C.N."/>
            <person name="Fluegel L."/>
            <person name="Davis C.M."/>
            <person name="Simpson J.R."/>
            <person name="Lauterbach L."/>
            <person name="Steele A.D."/>
            <person name="Gui C."/>
            <person name="Meng S."/>
            <person name="Li G."/>
            <person name="Viehrig K."/>
            <person name="Ye F."/>
            <person name="Su P."/>
            <person name="Kiefer A.F."/>
            <person name="Nichols A."/>
            <person name="Cepeda A.J."/>
            <person name="Yan W."/>
            <person name="Fan B."/>
            <person name="Jiang Y."/>
            <person name="Adhikari A."/>
            <person name="Zheng C.-J."/>
            <person name="Schuster L."/>
            <person name="Cowan T.M."/>
            <person name="Smanski M.J."/>
            <person name="Chevrette M.G."/>
            <person name="De Carvalho L.P.S."/>
            <person name="Shen B."/>
        </authorList>
    </citation>
    <scope>NUCLEOTIDE SEQUENCE [LARGE SCALE GENOMIC DNA]</scope>
    <source>
        <strain evidence="4 5">NPDC048946</strain>
    </source>
</reference>
<proteinExistence type="inferred from homology"/>
<accession>A0ABV3DL47</accession>
<dbReference type="InterPro" id="IPR002645">
    <property type="entry name" value="STAS_dom"/>
</dbReference>
<keyword evidence="5" id="KW-1185">Reference proteome</keyword>
<evidence type="ECO:0000256" key="2">
    <source>
        <dbReference type="RuleBase" id="RU003749"/>
    </source>
</evidence>